<organism evidence="1 2">
    <name type="scientific">Dictyobacter kobayashii</name>
    <dbReference type="NCBI Taxonomy" id="2014872"/>
    <lineage>
        <taxon>Bacteria</taxon>
        <taxon>Bacillati</taxon>
        <taxon>Chloroflexota</taxon>
        <taxon>Ktedonobacteria</taxon>
        <taxon>Ktedonobacterales</taxon>
        <taxon>Dictyobacteraceae</taxon>
        <taxon>Dictyobacter</taxon>
    </lineage>
</organism>
<name>A0A402AVJ0_9CHLR</name>
<dbReference type="Proteomes" id="UP000287188">
    <property type="component" value="Unassembled WGS sequence"/>
</dbReference>
<proteinExistence type="predicted"/>
<reference evidence="2" key="1">
    <citation type="submission" date="2018-12" db="EMBL/GenBank/DDBJ databases">
        <title>Tengunoibacter tsumagoiensis gen. nov., sp. nov., Dictyobacter kobayashii sp. nov., D. alpinus sp. nov., and D. joshuensis sp. nov. and description of Dictyobacteraceae fam. nov. within the order Ktedonobacterales isolated from Tengu-no-mugimeshi.</title>
        <authorList>
            <person name="Wang C.M."/>
            <person name="Zheng Y."/>
            <person name="Sakai Y."/>
            <person name="Toyoda A."/>
            <person name="Minakuchi Y."/>
            <person name="Abe K."/>
            <person name="Yokota A."/>
            <person name="Yabe S."/>
        </authorList>
    </citation>
    <scope>NUCLEOTIDE SEQUENCE [LARGE SCALE GENOMIC DNA]</scope>
    <source>
        <strain evidence="2">Uno11</strain>
    </source>
</reference>
<comment type="caution">
    <text evidence="1">The sequence shown here is derived from an EMBL/GenBank/DDBJ whole genome shotgun (WGS) entry which is preliminary data.</text>
</comment>
<keyword evidence="2" id="KW-1185">Reference proteome</keyword>
<protein>
    <submittedName>
        <fullName evidence="1">Uncharacterized protein</fullName>
    </submittedName>
</protein>
<evidence type="ECO:0000313" key="1">
    <source>
        <dbReference type="EMBL" id="GCE23132.1"/>
    </source>
</evidence>
<dbReference type="EMBL" id="BIFS01000002">
    <property type="protein sequence ID" value="GCE23132.1"/>
    <property type="molecule type" value="Genomic_DNA"/>
</dbReference>
<gene>
    <name evidence="1" type="ORF">KDK_69320</name>
</gene>
<dbReference type="AlphaFoldDB" id="A0A402AVJ0"/>
<evidence type="ECO:0000313" key="2">
    <source>
        <dbReference type="Proteomes" id="UP000287188"/>
    </source>
</evidence>
<dbReference type="RefSeq" id="WP_126556612.1">
    <property type="nucleotide sequence ID" value="NZ_BIFS01000002.1"/>
</dbReference>
<accession>A0A402AVJ0</accession>
<sequence length="154" mass="15906">MSFKYNIEEAEFPRAISVLIDALGILGEIANAASSVNPGFTAISSALQATVHTVLTSTYGVLSTYKAVMAGAAWLKGVLQLGLSFIGFTAGGLPGAALDLAVKLGKTALIYSGRALGHSLMTYGGVMLADAQHQQTMDVNDWCTQYGQGACSGV</sequence>